<keyword evidence="1" id="KW-0614">Plasmid</keyword>
<dbReference type="EMBL" id="CP097321">
    <property type="protein sequence ID" value="UQX13577.1"/>
    <property type="molecule type" value="Genomic_DNA"/>
</dbReference>
<name>A0ABY4QSQ6_9MYCO</name>
<sequence>MARPRRRRRRTLTGDDLGRYGSVAAGNVDADRAAAGLGVPKSQVREAITQYRQTQRQSFFRAVSGRRDADVTSAASTAGMLLAAFGRGVRGAAVNAKAAAAKLGVAASTVRRWAAGTQQPSPAHLAALQAESTKAATTKSGRAAATDDFRASPAGRAALTGGATLWISGNQGPGGNVSDQYTRDRTVAFGVDAEDIDALLRAYTQDGDAGVHAWLTQVTDQKYLADWGFITIEDFGFGERR</sequence>
<dbReference type="Proteomes" id="UP001056610">
    <property type="component" value="Plasmid unnamed"/>
</dbReference>
<dbReference type="RefSeq" id="WP_219068223.1">
    <property type="nucleotide sequence ID" value="NZ_CAJUXY010000032.1"/>
</dbReference>
<keyword evidence="2" id="KW-1185">Reference proteome</keyword>
<accession>A0ABY4QSQ6</accession>
<reference evidence="1" key="1">
    <citation type="submission" date="2022-05" db="EMBL/GenBank/DDBJ databases">
        <title>A methanotrophic Mycobacterium dominates a cave microbial ecosystem.</title>
        <authorList>
            <person name="Van Spanning R.J.M."/>
            <person name="Guan Q."/>
            <person name="Melkonian C."/>
            <person name="Gallant J."/>
            <person name="Polerecky L."/>
            <person name="Flot J.-F."/>
            <person name="Brandt B.W."/>
            <person name="Braster M."/>
            <person name="Iturbe Espinoza P."/>
            <person name="Aerts J."/>
            <person name="Meima-Franke M."/>
            <person name="Piersma S.R."/>
            <person name="Bunduc C."/>
            <person name="Ummels R."/>
            <person name="Pain A."/>
            <person name="Fleming E.J."/>
            <person name="van der Wel N."/>
            <person name="Gherman V.D."/>
            <person name="Sarbu S.M."/>
            <person name="Bodelier P.L.E."/>
            <person name="Bitter W."/>
        </authorList>
    </citation>
    <scope>NUCLEOTIDE SEQUENCE</scope>
    <source>
        <strain evidence="1">Sulfur Cave</strain>
        <plasmid evidence="1">unnamed</plasmid>
    </source>
</reference>
<protein>
    <recommendedName>
        <fullName evidence="3">HTH cro/C1-type domain-containing protein</fullName>
    </recommendedName>
</protein>
<gene>
    <name evidence="1" type="ORF">M5I08_25650</name>
</gene>
<proteinExistence type="predicted"/>
<evidence type="ECO:0008006" key="3">
    <source>
        <dbReference type="Google" id="ProtNLM"/>
    </source>
</evidence>
<evidence type="ECO:0000313" key="2">
    <source>
        <dbReference type="Proteomes" id="UP001056610"/>
    </source>
</evidence>
<geneLocation type="plasmid" evidence="1 2">
    <name>unnamed</name>
</geneLocation>
<evidence type="ECO:0000313" key="1">
    <source>
        <dbReference type="EMBL" id="UQX13577.1"/>
    </source>
</evidence>
<organism evidence="1 2">
    <name type="scientific">Candidatus Mycobacterium methanotrophicum</name>
    <dbReference type="NCBI Taxonomy" id="2943498"/>
    <lineage>
        <taxon>Bacteria</taxon>
        <taxon>Bacillati</taxon>
        <taxon>Actinomycetota</taxon>
        <taxon>Actinomycetes</taxon>
        <taxon>Mycobacteriales</taxon>
        <taxon>Mycobacteriaceae</taxon>
        <taxon>Mycobacterium</taxon>
    </lineage>
</organism>